<dbReference type="InterPro" id="IPR051916">
    <property type="entry name" value="GPI-anchor_lipid_remodeler"/>
</dbReference>
<reference evidence="3" key="1">
    <citation type="submission" date="2019-08" db="EMBL/GenBank/DDBJ databases">
        <authorList>
            <person name="Kucharzyk K."/>
            <person name="Murdoch R.W."/>
            <person name="Higgins S."/>
            <person name="Loffler F."/>
        </authorList>
    </citation>
    <scope>NUCLEOTIDE SEQUENCE</scope>
</reference>
<proteinExistence type="predicted"/>
<accession>A0A645B1Z4</accession>
<feature type="transmembrane region" description="Helical" evidence="1">
    <location>
        <begin position="15"/>
        <end position="39"/>
    </location>
</feature>
<comment type="caution">
    <text evidence="3">The sequence shown here is derived from an EMBL/GenBank/DDBJ whole genome shotgun (WGS) entry which is preliminary data.</text>
</comment>
<dbReference type="Gene3D" id="3.60.10.10">
    <property type="entry name" value="Endonuclease/exonuclease/phosphatase"/>
    <property type="match status" value="1"/>
</dbReference>
<dbReference type="Pfam" id="PF03372">
    <property type="entry name" value="Exo_endo_phos"/>
    <property type="match status" value="1"/>
</dbReference>
<keyword evidence="1" id="KW-0812">Transmembrane</keyword>
<name>A0A645B1Z4_9ZZZZ</name>
<dbReference type="GO" id="GO:0003824">
    <property type="term" value="F:catalytic activity"/>
    <property type="evidence" value="ECO:0007669"/>
    <property type="project" value="InterPro"/>
</dbReference>
<evidence type="ECO:0000313" key="3">
    <source>
        <dbReference type="EMBL" id="MPM59098.1"/>
    </source>
</evidence>
<organism evidence="3">
    <name type="scientific">bioreactor metagenome</name>
    <dbReference type="NCBI Taxonomy" id="1076179"/>
    <lineage>
        <taxon>unclassified sequences</taxon>
        <taxon>metagenomes</taxon>
        <taxon>ecological metagenomes</taxon>
    </lineage>
</organism>
<dbReference type="SUPFAM" id="SSF56219">
    <property type="entry name" value="DNase I-like"/>
    <property type="match status" value="1"/>
</dbReference>
<keyword evidence="1" id="KW-0472">Membrane</keyword>
<protein>
    <recommendedName>
        <fullName evidence="2">Endonuclease/exonuclease/phosphatase domain-containing protein</fullName>
    </recommendedName>
</protein>
<feature type="domain" description="Endonuclease/exonuclease/phosphatase" evidence="2">
    <location>
        <begin position="80"/>
        <end position="320"/>
    </location>
</feature>
<dbReference type="CDD" id="cd09084">
    <property type="entry name" value="EEP-2"/>
    <property type="match status" value="1"/>
</dbReference>
<dbReference type="PANTHER" id="PTHR14859:SF15">
    <property type="entry name" value="ENDONUCLEASE_EXONUCLEASE_PHOSPHATASE DOMAIN-CONTAINING PROTEIN"/>
    <property type="match status" value="1"/>
</dbReference>
<dbReference type="PANTHER" id="PTHR14859">
    <property type="entry name" value="CALCOFLUOR WHITE HYPERSENSITIVE PROTEIN PRECURSOR"/>
    <property type="match status" value="1"/>
</dbReference>
<gene>
    <name evidence="3" type="ORF">SDC9_105936</name>
</gene>
<dbReference type="AlphaFoldDB" id="A0A645B1Z4"/>
<evidence type="ECO:0000259" key="2">
    <source>
        <dbReference type="Pfam" id="PF03372"/>
    </source>
</evidence>
<evidence type="ECO:0000256" key="1">
    <source>
        <dbReference type="SAM" id="Phobius"/>
    </source>
</evidence>
<dbReference type="InterPro" id="IPR005135">
    <property type="entry name" value="Endo/exonuclease/phosphatase"/>
</dbReference>
<dbReference type="GO" id="GO:0006506">
    <property type="term" value="P:GPI anchor biosynthetic process"/>
    <property type="evidence" value="ECO:0007669"/>
    <property type="project" value="TreeGrafter"/>
</dbReference>
<dbReference type="InterPro" id="IPR036691">
    <property type="entry name" value="Endo/exonu/phosph_ase_sf"/>
</dbReference>
<sequence>MSYISVYFNPRITSIPLFFGLYFIPLVLINVLLLIAGLLRRSGATWITFIVLLPSLLFADLFVGFSSSEASEKGIALKVCTYNVGMFSQQKSKSKVEELEGIARFIAKEEPGVVCMQEFFIRDTNLIAENFPEYQYRYYHFFRMKTGSRFGNIIMSKFPIIESGKLTFKGSTNLCIYVDIEHFGKKIRVYNTHLESHNMSFTSLIKRMSNSQQVSDELIEVHDKLASTFKKRALQVDSIARHAQASEVPSIICGDFNDTPMSYTYHKLVKNKKDSFKESGKGFSASYRFLWPVLRIDYILYPKEFGSMNHRTVKVPFSDHYPVFAEIIIP</sequence>
<dbReference type="EMBL" id="VSSQ01017121">
    <property type="protein sequence ID" value="MPM59098.1"/>
    <property type="molecule type" value="Genomic_DNA"/>
</dbReference>
<keyword evidence="1" id="KW-1133">Transmembrane helix</keyword>
<dbReference type="GO" id="GO:0016020">
    <property type="term" value="C:membrane"/>
    <property type="evidence" value="ECO:0007669"/>
    <property type="project" value="GOC"/>
</dbReference>
<feature type="transmembrane region" description="Helical" evidence="1">
    <location>
        <begin position="46"/>
        <end position="65"/>
    </location>
</feature>